<evidence type="ECO:0000313" key="1">
    <source>
        <dbReference type="EMBL" id="GBP18971.1"/>
    </source>
</evidence>
<dbReference type="OrthoDB" id="1101576at2759"/>
<dbReference type="Proteomes" id="UP000299102">
    <property type="component" value="Unassembled WGS sequence"/>
</dbReference>
<reference evidence="1 2" key="1">
    <citation type="journal article" date="2019" name="Commun. Biol.">
        <title>The bagworm genome reveals a unique fibroin gene that provides high tensile strength.</title>
        <authorList>
            <person name="Kono N."/>
            <person name="Nakamura H."/>
            <person name="Ohtoshi R."/>
            <person name="Tomita M."/>
            <person name="Numata K."/>
            <person name="Arakawa K."/>
        </authorList>
    </citation>
    <scope>NUCLEOTIDE SEQUENCE [LARGE SCALE GENOMIC DNA]</scope>
</reference>
<dbReference type="PANTHER" id="PTHR45913">
    <property type="entry name" value="EPM2A-INTERACTING PROTEIN 1"/>
    <property type="match status" value="1"/>
</dbReference>
<keyword evidence="2" id="KW-1185">Reference proteome</keyword>
<sequence length="171" mass="19359">MTVPNVNQLFVICYQKNVEFGGANFSPTNYRDRIKAIKRDKAQTFDCFSLAIDETTDVSDIAEPLIFVRGIDENFTFYEELVKMCSLKGTTTREDLFHHLEQALDSLQFSWEKLTSVTTDGGKNMIGQNKGVAERIISKVKDSGSTVPLIFHCIVHQEALCSKVISWKEII</sequence>
<organism evidence="1 2">
    <name type="scientific">Eumeta variegata</name>
    <name type="common">Bagworm moth</name>
    <name type="synonym">Eumeta japonica</name>
    <dbReference type="NCBI Taxonomy" id="151549"/>
    <lineage>
        <taxon>Eukaryota</taxon>
        <taxon>Metazoa</taxon>
        <taxon>Ecdysozoa</taxon>
        <taxon>Arthropoda</taxon>
        <taxon>Hexapoda</taxon>
        <taxon>Insecta</taxon>
        <taxon>Pterygota</taxon>
        <taxon>Neoptera</taxon>
        <taxon>Endopterygota</taxon>
        <taxon>Lepidoptera</taxon>
        <taxon>Glossata</taxon>
        <taxon>Ditrysia</taxon>
        <taxon>Tineoidea</taxon>
        <taxon>Psychidae</taxon>
        <taxon>Oiketicinae</taxon>
        <taxon>Eumeta</taxon>
    </lineage>
</organism>
<protein>
    <submittedName>
        <fullName evidence="1">General transcription factor II-I repeat domain-containing protein 2</fullName>
    </submittedName>
</protein>
<dbReference type="PANTHER" id="PTHR45913:SF5">
    <property type="entry name" value="GENERAL TRANSCRIPTION FACTOR II-I REPEAT DOMAIN-CONTAINING PROTEIN 2A-LIKE PROTEIN"/>
    <property type="match status" value="1"/>
</dbReference>
<dbReference type="STRING" id="151549.A0A4C1TY37"/>
<comment type="caution">
    <text evidence="1">The sequence shown here is derived from an EMBL/GenBank/DDBJ whole genome shotgun (WGS) entry which is preliminary data.</text>
</comment>
<accession>A0A4C1TY37</accession>
<proteinExistence type="predicted"/>
<name>A0A4C1TY37_EUMVA</name>
<gene>
    <name evidence="1" type="primary">GTF2IRD2</name>
    <name evidence="1" type="ORF">EVAR_78439_1</name>
</gene>
<evidence type="ECO:0000313" key="2">
    <source>
        <dbReference type="Proteomes" id="UP000299102"/>
    </source>
</evidence>
<dbReference type="EMBL" id="BGZK01000103">
    <property type="protein sequence ID" value="GBP18971.1"/>
    <property type="molecule type" value="Genomic_DNA"/>
</dbReference>
<dbReference type="AlphaFoldDB" id="A0A4C1TY37"/>